<dbReference type="GO" id="GO:0003700">
    <property type="term" value="F:DNA-binding transcription factor activity"/>
    <property type="evidence" value="ECO:0007669"/>
    <property type="project" value="InterPro"/>
</dbReference>
<sequence>MRHATLALVTGSAGYGKTTLLAQWRERCVKAGADVAWLSLSADEADWSLAAAARRVHLSQPALTRSIQALEAQAGLPLCERGPRGVKLNAAGQMVAERARRILFETNSLARDLVLLQQHEVGSVDFGLGPLPAAIMLPEVLCTLNRDWPGLRVNAEVNEGEALVESLRTERLDFVVVEHRYAPLSAELKIHRLPVEPAGCFVRPQHPLLAGEMTVERLRQAALACVRAPHSAQQRMREVLGCLPGENLRFQVVTNDFHALVHVTRRSDLVLLSPTRAVQNELQTGSLVQLTVPAIFNLSAQFAVVSLTQRALSPSAQRAIVAIEAASGSTASASFPEQPA</sequence>
<comment type="caution">
    <text evidence="6">The sequence shown here is derived from an EMBL/GenBank/DDBJ whole genome shotgun (WGS) entry which is preliminary data.</text>
</comment>
<gene>
    <name evidence="6" type="ORF">BgramDRAFT_5620</name>
</gene>
<dbReference type="GO" id="GO:0003677">
    <property type="term" value="F:DNA binding"/>
    <property type="evidence" value="ECO:0007669"/>
    <property type="project" value="UniProtKB-KW"/>
</dbReference>
<dbReference type="Pfam" id="PF03466">
    <property type="entry name" value="LysR_substrate"/>
    <property type="match status" value="1"/>
</dbReference>
<name>B1G8F2_PARG4</name>
<dbReference type="InterPro" id="IPR050950">
    <property type="entry name" value="HTH-type_LysR_regulators"/>
</dbReference>
<evidence type="ECO:0000256" key="2">
    <source>
        <dbReference type="ARBA" id="ARBA00023015"/>
    </source>
</evidence>
<dbReference type="InterPro" id="IPR000847">
    <property type="entry name" value="LysR_HTH_N"/>
</dbReference>
<dbReference type="PRINTS" id="PR00039">
    <property type="entry name" value="HTHLYSR"/>
</dbReference>
<dbReference type="Gene3D" id="3.40.190.10">
    <property type="entry name" value="Periplasmic binding protein-like II"/>
    <property type="match status" value="2"/>
</dbReference>
<evidence type="ECO:0000259" key="5">
    <source>
        <dbReference type="PROSITE" id="PS50931"/>
    </source>
</evidence>
<protein>
    <submittedName>
        <fullName evidence="6">Transcriptional regulator, LysR family</fullName>
    </submittedName>
</protein>
<dbReference type="PROSITE" id="PS50931">
    <property type="entry name" value="HTH_LYSR"/>
    <property type="match status" value="1"/>
</dbReference>
<keyword evidence="2" id="KW-0805">Transcription regulation</keyword>
<dbReference type="Gene3D" id="1.10.10.10">
    <property type="entry name" value="Winged helix-like DNA-binding domain superfamily/Winged helix DNA-binding domain"/>
    <property type="match status" value="1"/>
</dbReference>
<feature type="domain" description="HTH lysR-type" evidence="5">
    <location>
        <begin position="48"/>
        <end position="89"/>
    </location>
</feature>
<dbReference type="GO" id="GO:0005829">
    <property type="term" value="C:cytosol"/>
    <property type="evidence" value="ECO:0007669"/>
    <property type="project" value="TreeGrafter"/>
</dbReference>
<dbReference type="SUPFAM" id="SSF53850">
    <property type="entry name" value="Periplasmic binding protein-like II"/>
    <property type="match status" value="1"/>
</dbReference>
<evidence type="ECO:0000256" key="1">
    <source>
        <dbReference type="ARBA" id="ARBA00009437"/>
    </source>
</evidence>
<dbReference type="Proteomes" id="UP000005045">
    <property type="component" value="Unassembled WGS sequence"/>
</dbReference>
<dbReference type="EMBL" id="ABLD01000025">
    <property type="protein sequence ID" value="EDT07651.1"/>
    <property type="molecule type" value="Genomic_DNA"/>
</dbReference>
<proteinExistence type="inferred from homology"/>
<dbReference type="AlphaFoldDB" id="B1G8F2"/>
<dbReference type="PANTHER" id="PTHR30419:SF8">
    <property type="entry name" value="NITROGEN ASSIMILATION TRANSCRIPTIONAL ACTIVATOR-RELATED"/>
    <property type="match status" value="1"/>
</dbReference>
<dbReference type="PANTHER" id="PTHR30419">
    <property type="entry name" value="HTH-TYPE TRANSCRIPTIONAL REGULATOR YBHD"/>
    <property type="match status" value="1"/>
</dbReference>
<dbReference type="OrthoDB" id="8673707at2"/>
<evidence type="ECO:0000256" key="3">
    <source>
        <dbReference type="ARBA" id="ARBA00023125"/>
    </source>
</evidence>
<dbReference type="InterPro" id="IPR005119">
    <property type="entry name" value="LysR_subst-bd"/>
</dbReference>
<dbReference type="Pfam" id="PF00126">
    <property type="entry name" value="HTH_1"/>
    <property type="match status" value="1"/>
</dbReference>
<dbReference type="InterPro" id="IPR036390">
    <property type="entry name" value="WH_DNA-bd_sf"/>
</dbReference>
<evidence type="ECO:0000313" key="6">
    <source>
        <dbReference type="EMBL" id="EDT07651.1"/>
    </source>
</evidence>
<dbReference type="InterPro" id="IPR036388">
    <property type="entry name" value="WH-like_DNA-bd_sf"/>
</dbReference>
<evidence type="ECO:0000256" key="4">
    <source>
        <dbReference type="ARBA" id="ARBA00023163"/>
    </source>
</evidence>
<keyword evidence="7" id="KW-1185">Reference proteome</keyword>
<organism evidence="6 7">
    <name type="scientific">Paraburkholderia graminis (strain ATCC 700544 / DSM 17151 / LMG 18924 / NCIMB 13744 / C4D1M)</name>
    <dbReference type="NCBI Taxonomy" id="396598"/>
    <lineage>
        <taxon>Bacteria</taxon>
        <taxon>Pseudomonadati</taxon>
        <taxon>Pseudomonadota</taxon>
        <taxon>Betaproteobacteria</taxon>
        <taxon>Burkholderiales</taxon>
        <taxon>Burkholderiaceae</taxon>
        <taxon>Paraburkholderia</taxon>
    </lineage>
</organism>
<keyword evidence="4" id="KW-0804">Transcription</keyword>
<accession>B1G8F2</accession>
<evidence type="ECO:0000313" key="7">
    <source>
        <dbReference type="Proteomes" id="UP000005045"/>
    </source>
</evidence>
<reference evidence="6 7" key="1">
    <citation type="submission" date="2008-03" db="EMBL/GenBank/DDBJ databases">
        <title>Sequencing of the draft genome and assembly of Burkholderia graminis C4D1M.</title>
        <authorList>
            <consortium name="US DOE Joint Genome Institute (JGI-PGF)"/>
            <person name="Copeland A."/>
            <person name="Lucas S."/>
            <person name="Lapidus A."/>
            <person name="Glavina del Rio T."/>
            <person name="Dalin E."/>
            <person name="Tice H."/>
            <person name="Bruce D."/>
            <person name="Goodwin L."/>
            <person name="Pitluck S."/>
            <person name="Larimer F."/>
            <person name="Land M.L."/>
            <person name="Hauser L."/>
            <person name="Tiedje J."/>
            <person name="Richardson P."/>
        </authorList>
    </citation>
    <scope>NUCLEOTIDE SEQUENCE [LARGE SCALE GENOMIC DNA]</scope>
    <source>
        <strain evidence="7">ATCC 700544 / DSM 17151 / LMG 18924 / NCIMB 13744 / C4D1M</strain>
    </source>
</reference>
<keyword evidence="3" id="KW-0238">DNA-binding</keyword>
<comment type="similarity">
    <text evidence="1">Belongs to the LysR transcriptional regulatory family.</text>
</comment>
<dbReference type="SUPFAM" id="SSF46785">
    <property type="entry name" value="Winged helix' DNA-binding domain"/>
    <property type="match status" value="1"/>
</dbReference>